<evidence type="ECO:0000256" key="1">
    <source>
        <dbReference type="ARBA" id="ARBA00022737"/>
    </source>
</evidence>
<evidence type="ECO:0000256" key="2">
    <source>
        <dbReference type="PROSITE-ProRule" id="PRU00504"/>
    </source>
</evidence>
<reference evidence="4" key="1">
    <citation type="submission" date="2015-11" db="EMBL/GenBank/DDBJ databases">
        <authorList>
            <person name="Varghese N."/>
        </authorList>
    </citation>
    <scope>NUCLEOTIDE SEQUENCE [LARGE SCALE GENOMIC DNA]</scope>
    <source>
        <strain evidence="4">JGI-23</strain>
    </source>
</reference>
<dbReference type="AlphaFoldDB" id="A0A0P1MPY2"/>
<organism evidence="3 4">
    <name type="scientific">Candidatus Chryseopegocella kryptomonas</name>
    <dbReference type="NCBI Taxonomy" id="1633643"/>
    <lineage>
        <taxon>Bacteria</taxon>
        <taxon>Pseudomonadati</taxon>
        <taxon>Candidatus Kryptoniota</taxon>
        <taxon>Candidatus Chryseopegocella</taxon>
    </lineage>
</organism>
<dbReference type="Gene3D" id="2.120.10.30">
    <property type="entry name" value="TolB, C-terminal domain"/>
    <property type="match status" value="1"/>
</dbReference>
<accession>A0A0P1MPY2</accession>
<dbReference type="PROSITE" id="PS51125">
    <property type="entry name" value="NHL"/>
    <property type="match status" value="1"/>
</dbReference>
<feature type="repeat" description="NHL" evidence="2">
    <location>
        <begin position="40"/>
        <end position="63"/>
    </location>
</feature>
<evidence type="ECO:0008006" key="5">
    <source>
        <dbReference type="Google" id="ProtNLM"/>
    </source>
</evidence>
<name>A0A0P1MPY2_9BACT</name>
<sequence length="315" mass="35822">MVFSYLVLIIFNLIFAEVLKIEKVFDISIGKYVFEIGGFCVDDNGNIFVSDKADCSIKKFDKSGNFINKVGKKGGGPGEFRGTPGKIIFIKDLIAVIDVGTPFIYLFSADLKYLKTLAAPAPIFDIGTDGIGKLYAVYVNYKNFSLVTEIAVYNKIGELLKTFQVKQEYENPFLGFAYIQYFDQGLVLCYPIINKILILDLNGVLVKEISIKELPVGVEMRPLRKIPIEIPEHKMFLDIDFLMGHILVLGGKYSKNPWKDIYIIDSSGNLIQVLTLPEQAHFIESSNGYLYTAERYSLYIRKYRVELQHKSKKRR</sequence>
<dbReference type="InterPro" id="IPR011042">
    <property type="entry name" value="6-blade_b-propeller_TolB-like"/>
</dbReference>
<gene>
    <name evidence="3" type="ORF">JGI23_00363</name>
</gene>
<dbReference type="Pfam" id="PF17170">
    <property type="entry name" value="DUF5128"/>
    <property type="match status" value="1"/>
</dbReference>
<evidence type="ECO:0000313" key="3">
    <source>
        <dbReference type="EMBL" id="CUS97794.1"/>
    </source>
</evidence>
<evidence type="ECO:0000313" key="4">
    <source>
        <dbReference type="Proteomes" id="UP000199197"/>
    </source>
</evidence>
<protein>
    <recommendedName>
        <fullName evidence="5">NHL repeat-containing protein</fullName>
    </recommendedName>
</protein>
<keyword evidence="4" id="KW-1185">Reference proteome</keyword>
<dbReference type="Proteomes" id="UP000199197">
    <property type="component" value="Unassembled WGS sequence"/>
</dbReference>
<dbReference type="EMBL" id="CZVW01000003">
    <property type="protein sequence ID" value="CUS97794.1"/>
    <property type="molecule type" value="Genomic_DNA"/>
</dbReference>
<dbReference type="InterPro" id="IPR001258">
    <property type="entry name" value="NHL_repeat"/>
</dbReference>
<keyword evidence="1" id="KW-0677">Repeat</keyword>
<dbReference type="SUPFAM" id="SSF101898">
    <property type="entry name" value="NHL repeat"/>
    <property type="match status" value="1"/>
</dbReference>
<proteinExistence type="predicted"/>